<protein>
    <submittedName>
        <fullName evidence="1">Uncharacterized protein</fullName>
    </submittedName>
</protein>
<dbReference type="AlphaFoldDB" id="A0A5M9ZKK4"/>
<proteinExistence type="predicted"/>
<dbReference type="RefSeq" id="WP_150379323.1">
    <property type="nucleotide sequence ID" value="NZ_RZUH01000004.1"/>
</dbReference>
<comment type="caution">
    <text evidence="1">The sequence shown here is derived from an EMBL/GenBank/DDBJ whole genome shotgun (WGS) entry which is preliminary data.</text>
</comment>
<sequence>MTHDFILAIRDVDGGPADDAATVRVTCGGGAAEFHATVRDAATARRLARLDDDPAPAPDPDAPVTLYARYELLDAGTPLPADALRAADVSIPDGDGPAAIRFDPGLDGAARRGAAAVLDTLARGAGGLS</sequence>
<evidence type="ECO:0000313" key="1">
    <source>
        <dbReference type="EMBL" id="KAA8828157.1"/>
    </source>
</evidence>
<organism evidence="1 2">
    <name type="scientific">Bifidobacterium myosotis</name>
    <dbReference type="NCBI Taxonomy" id="1630166"/>
    <lineage>
        <taxon>Bacteria</taxon>
        <taxon>Bacillati</taxon>
        <taxon>Actinomycetota</taxon>
        <taxon>Actinomycetes</taxon>
        <taxon>Bifidobacteriales</taxon>
        <taxon>Bifidobacteriaceae</taxon>
        <taxon>Bifidobacterium</taxon>
    </lineage>
</organism>
<name>A0A5M9ZKK4_9BIFI</name>
<gene>
    <name evidence="1" type="ORF">EMO91_06870</name>
</gene>
<reference evidence="1 2" key="1">
    <citation type="journal article" date="2019" name="Syst. Appl. Microbiol.">
        <title>Characterization of Bifidobacterium species in feaces of the Egyptian fruit bat: Description of B. vespertilionis sp. nov. and B. rousetti sp. nov.</title>
        <authorList>
            <person name="Modesto M."/>
            <person name="Satti M."/>
            <person name="Watanabe K."/>
            <person name="Puglisi E."/>
            <person name="Morelli L."/>
            <person name="Huang C.-H."/>
            <person name="Liou J.-S."/>
            <person name="Miyashita M."/>
            <person name="Tamura T."/>
            <person name="Saito S."/>
            <person name="Mori K."/>
            <person name="Huang L."/>
            <person name="Sciavilla P."/>
            <person name="Sandri C."/>
            <person name="Spiezio C."/>
            <person name="Vitali F."/>
            <person name="Cavalieri D."/>
            <person name="Perpetuini G."/>
            <person name="Tofalo R."/>
            <person name="Bonetti A."/>
            <person name="Arita M."/>
            <person name="Mattarelli P."/>
        </authorList>
    </citation>
    <scope>NUCLEOTIDE SEQUENCE [LARGE SCALE GENOMIC DNA]</scope>
    <source>
        <strain evidence="1 2">RST17</strain>
    </source>
</reference>
<accession>A0A5M9ZKK4</accession>
<dbReference type="Proteomes" id="UP000410049">
    <property type="component" value="Unassembled WGS sequence"/>
</dbReference>
<dbReference type="EMBL" id="RZUH01000004">
    <property type="protein sequence ID" value="KAA8828157.1"/>
    <property type="molecule type" value="Genomic_DNA"/>
</dbReference>
<evidence type="ECO:0000313" key="2">
    <source>
        <dbReference type="Proteomes" id="UP000410049"/>
    </source>
</evidence>